<dbReference type="OrthoDB" id="5072at2759"/>
<dbReference type="InterPro" id="IPR011687">
    <property type="entry name" value="Nop53/GLTSCR2"/>
</dbReference>
<accession>A0A286UF49</accession>
<keyword evidence="3 5" id="KW-0690">Ribosome biogenesis</keyword>
<reference evidence="7 8" key="1">
    <citation type="journal article" date="2017" name="Mol. Ecol.">
        <title>Comparative and population genomic landscape of Phellinus noxius: A hypervariable fungus causing root rot in trees.</title>
        <authorList>
            <person name="Chung C.L."/>
            <person name="Lee T.J."/>
            <person name="Akiba M."/>
            <person name="Lee H.H."/>
            <person name="Kuo T.H."/>
            <person name="Liu D."/>
            <person name="Ke H.M."/>
            <person name="Yokoi T."/>
            <person name="Roa M.B."/>
            <person name="Lu M.J."/>
            <person name="Chang Y.Y."/>
            <person name="Ann P.J."/>
            <person name="Tsai J.N."/>
            <person name="Chen C.Y."/>
            <person name="Tzean S.S."/>
            <person name="Ota Y."/>
            <person name="Hattori T."/>
            <person name="Sahashi N."/>
            <person name="Liou R.F."/>
            <person name="Kikuchi T."/>
            <person name="Tsai I.J."/>
        </authorList>
    </citation>
    <scope>NUCLEOTIDE SEQUENCE [LARGE SCALE GENOMIC DNA]</scope>
    <source>
        <strain evidence="7 8">FFPRI411160</strain>
    </source>
</reference>
<evidence type="ECO:0000256" key="4">
    <source>
        <dbReference type="ARBA" id="ARBA00023242"/>
    </source>
</evidence>
<feature type="region of interest" description="Disordered" evidence="6">
    <location>
        <begin position="280"/>
        <end position="338"/>
    </location>
</feature>
<feature type="compositionally biased region" description="Acidic residues" evidence="6">
    <location>
        <begin position="300"/>
        <end position="314"/>
    </location>
</feature>
<name>A0A286UF49_9AGAM</name>
<evidence type="ECO:0000256" key="5">
    <source>
        <dbReference type="PIRNR" id="PIRNR017302"/>
    </source>
</evidence>
<evidence type="ECO:0000256" key="3">
    <source>
        <dbReference type="ARBA" id="ARBA00022517"/>
    </source>
</evidence>
<dbReference type="Pfam" id="PF07767">
    <property type="entry name" value="Nop53"/>
    <property type="match status" value="1"/>
</dbReference>
<dbReference type="GO" id="GO:0005730">
    <property type="term" value="C:nucleolus"/>
    <property type="evidence" value="ECO:0007669"/>
    <property type="project" value="UniProtKB-SubCell"/>
</dbReference>
<dbReference type="GO" id="GO:0000027">
    <property type="term" value="P:ribosomal large subunit assembly"/>
    <property type="evidence" value="ECO:0007669"/>
    <property type="project" value="UniProtKB-UniRule"/>
</dbReference>
<feature type="region of interest" description="Disordered" evidence="6">
    <location>
        <begin position="113"/>
        <end position="171"/>
    </location>
</feature>
<evidence type="ECO:0000313" key="8">
    <source>
        <dbReference type="Proteomes" id="UP000217199"/>
    </source>
</evidence>
<protein>
    <recommendedName>
        <fullName evidence="2 5">Ribosome biogenesis protein NOP53</fullName>
    </recommendedName>
</protein>
<evidence type="ECO:0000256" key="6">
    <source>
        <dbReference type="SAM" id="MobiDB-lite"/>
    </source>
</evidence>
<feature type="compositionally biased region" description="Basic residues" evidence="6">
    <location>
        <begin position="323"/>
        <end position="336"/>
    </location>
</feature>
<gene>
    <name evidence="7" type="ORF">PNOK_0669600</name>
</gene>
<dbReference type="STRING" id="2282107.A0A286UF49"/>
<comment type="subcellular location">
    <subcellularLocation>
        <location evidence="5">Nucleus</location>
        <location evidence="5">Nucleolus</location>
    </subcellularLocation>
    <subcellularLocation>
        <location evidence="5">Nucleus</location>
        <location evidence="5">Nucleoplasm</location>
    </subcellularLocation>
</comment>
<evidence type="ECO:0000256" key="1">
    <source>
        <dbReference type="ARBA" id="ARBA00008838"/>
    </source>
</evidence>
<dbReference type="InParanoid" id="A0A286UF49"/>
<dbReference type="AlphaFoldDB" id="A0A286UF49"/>
<sequence length="472" mass="53241">MWNGGFSVSVRHTQTSTMAVTTTKKKAASGANGYPAQYSQPSRKGKKAWRKFVDIEDVETGLEEIRTEERETGSKIQSKTNDELFQIDVKGDEEVRKRMPKFDKSQLSYNKALAQRSAVPAVSSRSDSSSKKRSLVSSADKDRLLRIGKKKRLGPFNSVEDPTKLGQGSALLDPSHAVKESGKYDVWDADDSETKVEISEEKKQFLLPLVEKPSVKAPTIPSLRSQIEVPAVCAPHQGTSYNPSAEAHEELLNLAYEKAEDEARTIAKLKQVKDKMEAARRTQFADEKPGVPTGMVVDSIENDETRNEDDDDEKAEAPLPKKIPVRKTKQQRRKAEKLKAEKRTLAEKAAKKRFLSSLHAIKSMRKSVDDTTSAHQQERYQKHTQISDKLRKSGLAGQRIGKHVVQEGSPDVQLKEDLAENLRSLKVEGNLFRDRYLSLQHRARLEPRVPVIPKKRGSNMKEVEKFAWKRFE</sequence>
<feature type="compositionally biased region" description="Basic and acidic residues" evidence="6">
    <location>
        <begin position="280"/>
        <end position="289"/>
    </location>
</feature>
<proteinExistence type="inferred from homology"/>
<evidence type="ECO:0000256" key="2">
    <source>
        <dbReference type="ARBA" id="ARBA00018339"/>
    </source>
</evidence>
<dbReference type="PANTHER" id="PTHR14211:SF7">
    <property type="entry name" value="RIBOSOME BIOGENESIS PROTEIN NOP53"/>
    <property type="match status" value="1"/>
</dbReference>
<feature type="region of interest" description="Disordered" evidence="6">
    <location>
        <begin position="16"/>
        <end position="42"/>
    </location>
</feature>
<dbReference type="PIRSF" id="PIRSF017302">
    <property type="entry name" value="Gltscr2"/>
    <property type="match status" value="1"/>
</dbReference>
<comment type="caution">
    <text evidence="7">The sequence shown here is derived from an EMBL/GenBank/DDBJ whole genome shotgun (WGS) entry which is preliminary data.</text>
</comment>
<feature type="compositionally biased region" description="Low complexity" evidence="6">
    <location>
        <begin position="116"/>
        <end position="127"/>
    </location>
</feature>
<comment type="function">
    <text evidence="5">May play a role in ribosome biogenesis.</text>
</comment>
<dbReference type="PANTHER" id="PTHR14211">
    <property type="entry name" value="GLIOMA SUPPRESSOR CANDIDATE REGION GENE 2"/>
    <property type="match status" value="1"/>
</dbReference>
<keyword evidence="4 5" id="KW-0539">Nucleus</keyword>
<dbReference type="GO" id="GO:0005654">
    <property type="term" value="C:nucleoplasm"/>
    <property type="evidence" value="ECO:0007669"/>
    <property type="project" value="UniProtKB-SubCell"/>
</dbReference>
<dbReference type="GO" id="GO:0008097">
    <property type="term" value="F:5S rRNA binding"/>
    <property type="evidence" value="ECO:0007669"/>
    <property type="project" value="TreeGrafter"/>
</dbReference>
<keyword evidence="8" id="KW-1185">Reference proteome</keyword>
<dbReference type="Proteomes" id="UP000217199">
    <property type="component" value="Unassembled WGS sequence"/>
</dbReference>
<organism evidence="7 8">
    <name type="scientific">Pyrrhoderma noxium</name>
    <dbReference type="NCBI Taxonomy" id="2282107"/>
    <lineage>
        <taxon>Eukaryota</taxon>
        <taxon>Fungi</taxon>
        <taxon>Dikarya</taxon>
        <taxon>Basidiomycota</taxon>
        <taxon>Agaricomycotina</taxon>
        <taxon>Agaricomycetes</taxon>
        <taxon>Hymenochaetales</taxon>
        <taxon>Hymenochaetaceae</taxon>
        <taxon>Pyrrhoderma</taxon>
    </lineage>
</organism>
<dbReference type="GO" id="GO:0006364">
    <property type="term" value="P:rRNA processing"/>
    <property type="evidence" value="ECO:0007669"/>
    <property type="project" value="TreeGrafter"/>
</dbReference>
<evidence type="ECO:0000313" key="7">
    <source>
        <dbReference type="EMBL" id="PAV18210.1"/>
    </source>
</evidence>
<dbReference type="EMBL" id="NBII01000006">
    <property type="protein sequence ID" value="PAV18210.1"/>
    <property type="molecule type" value="Genomic_DNA"/>
</dbReference>
<comment type="similarity">
    <text evidence="1 5">Belongs to the NOP53 family.</text>
</comment>
<dbReference type="FunCoup" id="A0A286UF49">
    <property type="interactions" value="366"/>
</dbReference>